<proteinExistence type="predicted"/>
<dbReference type="PRINTS" id="PR00046">
    <property type="entry name" value="SIGMA70FCT"/>
</dbReference>
<gene>
    <name evidence="3" type="ORF">A2763_00105</name>
</gene>
<feature type="compositionally biased region" description="Basic residues" evidence="1">
    <location>
        <begin position="116"/>
        <end position="134"/>
    </location>
</feature>
<dbReference type="EMBL" id="MFKV01000004">
    <property type="protein sequence ID" value="OGG50994.1"/>
    <property type="molecule type" value="Genomic_DNA"/>
</dbReference>
<dbReference type="Gene3D" id="1.10.10.10">
    <property type="entry name" value="Winged helix-like DNA-binding domain superfamily/Winged helix DNA-binding domain"/>
    <property type="match status" value="1"/>
</dbReference>
<accession>A0A1F6CPA7</accession>
<dbReference type="Proteomes" id="UP000178370">
    <property type="component" value="Unassembled WGS sequence"/>
</dbReference>
<dbReference type="Pfam" id="PF05930">
    <property type="entry name" value="Phage_AlpA"/>
    <property type="match status" value="1"/>
</dbReference>
<dbReference type="Gene3D" id="1.10.238.160">
    <property type="match status" value="1"/>
</dbReference>
<protein>
    <recommendedName>
        <fullName evidence="2">RNA polymerase sigma-70 region 4 domain-containing protein</fullName>
    </recommendedName>
</protein>
<dbReference type="InterPro" id="IPR013324">
    <property type="entry name" value="RNA_pol_sigma_r3/r4-like"/>
</dbReference>
<organism evidence="3 4">
    <name type="scientific">Candidatus Kaiserbacteria bacterium RIFCSPHIGHO2_01_FULL_54_36</name>
    <dbReference type="NCBI Taxonomy" id="1798482"/>
    <lineage>
        <taxon>Bacteria</taxon>
        <taxon>Candidatus Kaiseribacteriota</taxon>
    </lineage>
</organism>
<dbReference type="Pfam" id="PF04545">
    <property type="entry name" value="Sigma70_r4"/>
    <property type="match status" value="1"/>
</dbReference>
<evidence type="ECO:0000313" key="3">
    <source>
        <dbReference type="EMBL" id="OGG50994.1"/>
    </source>
</evidence>
<evidence type="ECO:0000259" key="2">
    <source>
        <dbReference type="Pfam" id="PF04545"/>
    </source>
</evidence>
<dbReference type="STRING" id="1798482.A2763_00105"/>
<dbReference type="GO" id="GO:0003700">
    <property type="term" value="F:DNA-binding transcription factor activity"/>
    <property type="evidence" value="ECO:0007669"/>
    <property type="project" value="InterPro"/>
</dbReference>
<evidence type="ECO:0000256" key="1">
    <source>
        <dbReference type="SAM" id="MobiDB-lite"/>
    </source>
</evidence>
<dbReference type="InterPro" id="IPR007630">
    <property type="entry name" value="RNA_pol_sigma70_r4"/>
</dbReference>
<comment type="caution">
    <text evidence="3">The sequence shown here is derived from an EMBL/GenBank/DDBJ whole genome shotgun (WGS) entry which is preliminary data.</text>
</comment>
<feature type="domain" description="RNA polymerase sigma-70 region 4" evidence="2">
    <location>
        <begin position="68"/>
        <end position="118"/>
    </location>
</feature>
<dbReference type="GO" id="GO:0006352">
    <property type="term" value="P:DNA-templated transcription initiation"/>
    <property type="evidence" value="ECO:0007669"/>
    <property type="project" value="InterPro"/>
</dbReference>
<name>A0A1F6CPA7_9BACT</name>
<sequence>MAAKMVSRRELLTVYGIPYSFVHLCNLEKEGKFPPRMNVGNCKVAWKQSEVKRWVQQWLRNRARAERVLKHLIPKAKNPLRMRFDPSINADHGSDEVGKQFTATREHIRKIEKDALKRRKSPSRQRKLKSFLDD</sequence>
<evidence type="ECO:0000313" key="4">
    <source>
        <dbReference type="Proteomes" id="UP000178370"/>
    </source>
</evidence>
<dbReference type="InterPro" id="IPR000943">
    <property type="entry name" value="RNA_pol_sigma70"/>
</dbReference>
<dbReference type="InterPro" id="IPR010260">
    <property type="entry name" value="AlpA"/>
</dbReference>
<dbReference type="InterPro" id="IPR036388">
    <property type="entry name" value="WH-like_DNA-bd_sf"/>
</dbReference>
<feature type="region of interest" description="Disordered" evidence="1">
    <location>
        <begin position="113"/>
        <end position="134"/>
    </location>
</feature>
<reference evidence="3 4" key="1">
    <citation type="journal article" date="2016" name="Nat. Commun.">
        <title>Thousands of microbial genomes shed light on interconnected biogeochemical processes in an aquifer system.</title>
        <authorList>
            <person name="Anantharaman K."/>
            <person name="Brown C.T."/>
            <person name="Hug L.A."/>
            <person name="Sharon I."/>
            <person name="Castelle C.J."/>
            <person name="Probst A.J."/>
            <person name="Thomas B.C."/>
            <person name="Singh A."/>
            <person name="Wilkins M.J."/>
            <person name="Karaoz U."/>
            <person name="Brodie E.L."/>
            <person name="Williams K.H."/>
            <person name="Hubbard S.S."/>
            <person name="Banfield J.F."/>
        </authorList>
    </citation>
    <scope>NUCLEOTIDE SEQUENCE [LARGE SCALE GENOMIC DNA]</scope>
</reference>
<dbReference type="SUPFAM" id="SSF88659">
    <property type="entry name" value="Sigma3 and sigma4 domains of RNA polymerase sigma factors"/>
    <property type="match status" value="1"/>
</dbReference>
<dbReference type="AlphaFoldDB" id="A0A1F6CPA7"/>